<dbReference type="Proteomes" id="UP000241769">
    <property type="component" value="Unassembled WGS sequence"/>
</dbReference>
<evidence type="ECO:0000313" key="4">
    <source>
        <dbReference type="Proteomes" id="UP000241769"/>
    </source>
</evidence>
<dbReference type="EMBL" id="MDYQ01000090">
    <property type="protein sequence ID" value="PRP83084.1"/>
    <property type="molecule type" value="Genomic_DNA"/>
</dbReference>
<dbReference type="InterPro" id="IPR018723">
    <property type="entry name" value="DUF2254_membrane"/>
</dbReference>
<feature type="transmembrane region" description="Helical" evidence="1">
    <location>
        <begin position="101"/>
        <end position="123"/>
    </location>
</feature>
<proteinExistence type="predicted"/>
<evidence type="ECO:0008006" key="5">
    <source>
        <dbReference type="Google" id="ProtNLM"/>
    </source>
</evidence>
<keyword evidence="4" id="KW-1185">Reference proteome</keyword>
<name>A0A2P6NGK4_9EUKA</name>
<dbReference type="InParanoid" id="A0A2P6NGK4"/>
<dbReference type="Pfam" id="PF10011">
    <property type="entry name" value="DUF2254"/>
    <property type="match status" value="1"/>
</dbReference>
<sequence length="661" mass="75578">MSEAGTPVVALWPGDDDPVPYTTTELMEFNTLGGTNSLFINQNRGTASEEDEEETVNVAQTLADIGTQNTAEDIEDHLAKRRDESDPFRRQRKPPFKIPKIALLGALAIPVVCWLFVLLNFAIDKMTQRAAQNQFVLVDMVKTAFNPDAGQGRLILSAVLGTMSVIFGILITIIGIILQLSANRFTSHVTSLFFKDTKVTLGLSYVISCNAFAFWTFMSIGPNYIPRSSVVLSVFMVISHLVLLFPFAAYLTKFLVPDKVVTMIMEGGLRSAADALNTHGRDVDRQQVKATMAVEHLMDAAEGALKKKDKNITAEIVDALCSFAIHYGALKGNLFPYWFRVPLWLRQSPDFLTLSDQAMDGLKERRTWMEWKILKQYETLFTAALKWMKELSYHIAMDTRIIAQAAAERMDLATLDLCIKFYNTYLRATINLSDIRTTYNIIYQYRLLALFILEEGIRIDKQHGIWIMPPGVVREVNQLEKRAVRISKCFRYYSHICVEKKVGFLVEVMAHDMRVLCEQALKMGSCAHEQLFEVFMSVDDGSTLSPMKGNEFTFEGIRKAQMILATTYLVHDRRDYARKIFEDFDNETHLRIWKMSGELQNVSRSEFWEVSERGTNFTYMDPAQKEQLKEFVTWFGFPSEVDMDERERSKFKKKENLLNFA</sequence>
<accession>A0A2P6NGK4</accession>
<reference evidence="2 4" key="1">
    <citation type="journal article" date="2018" name="Genome Biol. Evol.">
        <title>Multiple Roots of Fruiting Body Formation in Amoebozoa.</title>
        <authorList>
            <person name="Hillmann F."/>
            <person name="Forbes G."/>
            <person name="Novohradska S."/>
            <person name="Ferling I."/>
            <person name="Riege K."/>
            <person name="Groth M."/>
            <person name="Westermann M."/>
            <person name="Marz M."/>
            <person name="Spaller T."/>
            <person name="Winckler T."/>
            <person name="Schaap P."/>
            <person name="Glockner G."/>
        </authorList>
    </citation>
    <scope>NUCLEOTIDE SEQUENCE [LARGE SCALE GENOMIC DNA]</scope>
    <source>
        <strain evidence="2 4">Jena</strain>
    </source>
</reference>
<evidence type="ECO:0000313" key="3">
    <source>
        <dbReference type="EMBL" id="PRP86162.1"/>
    </source>
</evidence>
<gene>
    <name evidence="3" type="ORF">PROFUN_05678</name>
    <name evidence="2" type="ORF">PROFUN_09680</name>
</gene>
<comment type="caution">
    <text evidence="2">The sequence shown here is derived from an EMBL/GenBank/DDBJ whole genome shotgun (WGS) entry which is preliminary data.</text>
</comment>
<evidence type="ECO:0000313" key="2">
    <source>
        <dbReference type="EMBL" id="PRP83084.1"/>
    </source>
</evidence>
<dbReference type="OrthoDB" id="32890at2759"/>
<keyword evidence="1" id="KW-1133">Transmembrane helix</keyword>
<keyword evidence="1" id="KW-0472">Membrane</keyword>
<feature type="transmembrane region" description="Helical" evidence="1">
    <location>
        <begin position="230"/>
        <end position="251"/>
    </location>
</feature>
<dbReference type="EMBL" id="MDYQ01000034">
    <property type="protein sequence ID" value="PRP86162.1"/>
    <property type="molecule type" value="Genomic_DNA"/>
</dbReference>
<organism evidence="2 4">
    <name type="scientific">Planoprotostelium fungivorum</name>
    <dbReference type="NCBI Taxonomy" id="1890364"/>
    <lineage>
        <taxon>Eukaryota</taxon>
        <taxon>Amoebozoa</taxon>
        <taxon>Evosea</taxon>
        <taxon>Variosea</taxon>
        <taxon>Cavosteliida</taxon>
        <taxon>Cavosteliaceae</taxon>
        <taxon>Planoprotostelium</taxon>
    </lineage>
</organism>
<keyword evidence="1" id="KW-0812">Transmembrane</keyword>
<dbReference type="AlphaFoldDB" id="A0A2P6NGK4"/>
<evidence type="ECO:0000256" key="1">
    <source>
        <dbReference type="SAM" id="Phobius"/>
    </source>
</evidence>
<feature type="transmembrane region" description="Helical" evidence="1">
    <location>
        <begin position="154"/>
        <end position="178"/>
    </location>
</feature>
<protein>
    <recommendedName>
        <fullName evidence="5">DUF2254 domain-containing protein</fullName>
    </recommendedName>
</protein>
<feature type="transmembrane region" description="Helical" evidence="1">
    <location>
        <begin position="199"/>
        <end position="218"/>
    </location>
</feature>